<dbReference type="RefSeq" id="WP_188254450.1">
    <property type="nucleotide sequence ID" value="NZ_JABVCF010000004.1"/>
</dbReference>
<proteinExistence type="predicted"/>
<protein>
    <submittedName>
        <fullName evidence="1">Uncharacterized protein</fullName>
    </submittedName>
</protein>
<dbReference type="AlphaFoldDB" id="A0A942I2K8"/>
<keyword evidence="2" id="KW-1185">Reference proteome</keyword>
<evidence type="ECO:0000313" key="2">
    <source>
        <dbReference type="Proteomes" id="UP000680348"/>
    </source>
</evidence>
<reference evidence="1" key="1">
    <citation type="submission" date="2021-04" db="EMBL/GenBank/DDBJ databases">
        <title>Pseudaminobacter soli sp. nov., isolated from paddy soil contaminated by heavy metals.</title>
        <authorList>
            <person name="Zhang K."/>
        </authorList>
    </citation>
    <scope>NUCLEOTIDE SEQUENCE</scope>
    <source>
        <strain evidence="1">19-2017</strain>
    </source>
</reference>
<evidence type="ECO:0000313" key="1">
    <source>
        <dbReference type="EMBL" id="MBS3648888.1"/>
    </source>
</evidence>
<sequence length="53" mass="5254">MTTVQVVAGSAIFGTCLFSVAVSLAGLPPTTAGECFAAIGSGIIGWCVYRSAT</sequence>
<comment type="caution">
    <text evidence="1">The sequence shown here is derived from an EMBL/GenBank/DDBJ whole genome shotgun (WGS) entry which is preliminary data.</text>
</comment>
<dbReference type="EMBL" id="JAGWCR010000004">
    <property type="protein sequence ID" value="MBS3648888.1"/>
    <property type="molecule type" value="Genomic_DNA"/>
</dbReference>
<dbReference type="Proteomes" id="UP000680348">
    <property type="component" value="Unassembled WGS sequence"/>
</dbReference>
<accession>A0A942I2K8</accession>
<gene>
    <name evidence="1" type="ORF">KEU06_09740</name>
</gene>
<organism evidence="1 2">
    <name type="scientific">Pseudaminobacter soli</name>
    <name type="common">ex Zhang et al. 2022</name>
    <dbReference type="NCBI Taxonomy" id="2831468"/>
    <lineage>
        <taxon>Bacteria</taxon>
        <taxon>Pseudomonadati</taxon>
        <taxon>Pseudomonadota</taxon>
        <taxon>Alphaproteobacteria</taxon>
        <taxon>Hyphomicrobiales</taxon>
        <taxon>Phyllobacteriaceae</taxon>
        <taxon>Pseudaminobacter</taxon>
    </lineage>
</organism>
<name>A0A942I2K8_9HYPH</name>